<dbReference type="InterPro" id="IPR027558">
    <property type="entry name" value="Pre_pil_HX9DG_C"/>
</dbReference>
<evidence type="ECO:0000256" key="1">
    <source>
        <dbReference type="SAM" id="Phobius"/>
    </source>
</evidence>
<dbReference type="NCBIfam" id="TIGR04294">
    <property type="entry name" value="pre_pil_HX9DG"/>
    <property type="match status" value="1"/>
</dbReference>
<feature type="transmembrane region" description="Helical" evidence="1">
    <location>
        <begin position="13"/>
        <end position="32"/>
    </location>
</feature>
<name>A0ABT2EME3_9BACT</name>
<dbReference type="PANTHER" id="PTHR30093:SF2">
    <property type="entry name" value="TYPE II SECRETION SYSTEM PROTEIN H"/>
    <property type="match status" value="1"/>
</dbReference>
<dbReference type="Pfam" id="PF07963">
    <property type="entry name" value="N_methyl"/>
    <property type="match status" value="1"/>
</dbReference>
<dbReference type="InterPro" id="IPR012902">
    <property type="entry name" value="N_methyl_site"/>
</dbReference>
<dbReference type="SUPFAM" id="SSF54523">
    <property type="entry name" value="Pili subunits"/>
    <property type="match status" value="1"/>
</dbReference>
<evidence type="ECO:0000313" key="3">
    <source>
        <dbReference type="EMBL" id="MCS3918596.1"/>
    </source>
</evidence>
<dbReference type="Gene3D" id="3.30.700.10">
    <property type="entry name" value="Glycoprotein, Type 4 Pilin"/>
    <property type="match status" value="1"/>
</dbReference>
<dbReference type="PANTHER" id="PTHR30093">
    <property type="entry name" value="GENERAL SECRETION PATHWAY PROTEIN G"/>
    <property type="match status" value="1"/>
</dbReference>
<dbReference type="InterPro" id="IPR045584">
    <property type="entry name" value="Pilin-like"/>
</dbReference>
<protein>
    <submittedName>
        <fullName evidence="3">Prepilin-type N-terminal cleavage/methylation domain-containing protein/prepilin-type processing-associated H-X9-DG protein</fullName>
    </submittedName>
</protein>
<comment type="caution">
    <text evidence="3">The sequence shown here is derived from an EMBL/GenBank/DDBJ whole genome shotgun (WGS) entry which is preliminary data.</text>
</comment>
<keyword evidence="1" id="KW-1133">Transmembrane helix</keyword>
<keyword evidence="1" id="KW-0472">Membrane</keyword>
<evidence type="ECO:0000313" key="4">
    <source>
        <dbReference type="Proteomes" id="UP001204798"/>
    </source>
</evidence>
<sequence>MTFTNRAFTLMELLVVIAVISVLVALLLPVYLTVRELARKATCIANLKQMGKAWMIYAQDYNGWTPGGAYARFSGPGDGKRYTPLWVLQPYLRTEQIFICPTRLGWDFSTTNPQLDTHRPRQGSYASNYQVMEVPEVMIDRPAELIVFCDSYNPWQDCYANCHGCTGGCSSYIWDRIGRGYYQGDTSKPTAWHNEGINLCFADGHIKWLNLGNIFYRNWVRFLPESDPHYYRPITQDW</sequence>
<organism evidence="3 4">
    <name type="scientific">Candidatus Fervidibacter sacchari</name>
    <dbReference type="NCBI Taxonomy" id="1448929"/>
    <lineage>
        <taxon>Bacteria</taxon>
        <taxon>Candidatus Fervidibacterota</taxon>
        <taxon>Candidatus Fervidibacter</taxon>
    </lineage>
</organism>
<gene>
    <name evidence="3" type="ORF">M2350_000996</name>
</gene>
<dbReference type="NCBIfam" id="TIGR02532">
    <property type="entry name" value="IV_pilin_GFxxxE"/>
    <property type="match status" value="1"/>
</dbReference>
<dbReference type="InterPro" id="IPR011453">
    <property type="entry name" value="DUF1559"/>
</dbReference>
<evidence type="ECO:0000259" key="2">
    <source>
        <dbReference type="Pfam" id="PF07596"/>
    </source>
</evidence>
<accession>A0ABT2EME3</accession>
<reference evidence="3 4" key="1">
    <citation type="submission" date="2022-08" db="EMBL/GenBank/DDBJ databases">
        <title>Bacterial and archaeal communities from various locations to study Microbial Dark Matter (Phase II).</title>
        <authorList>
            <person name="Stepanauskas R."/>
        </authorList>
    </citation>
    <scope>NUCLEOTIDE SEQUENCE [LARGE SCALE GENOMIC DNA]</scope>
    <source>
        <strain evidence="3 4">PD1</strain>
    </source>
</reference>
<dbReference type="EMBL" id="JANUCP010000002">
    <property type="protein sequence ID" value="MCS3918596.1"/>
    <property type="molecule type" value="Genomic_DNA"/>
</dbReference>
<dbReference type="Pfam" id="PF07596">
    <property type="entry name" value="SBP_bac_10"/>
    <property type="match status" value="1"/>
</dbReference>
<keyword evidence="1" id="KW-0812">Transmembrane</keyword>
<dbReference type="RefSeq" id="WP_259094576.1">
    <property type="nucleotide sequence ID" value="NZ_CP130454.1"/>
</dbReference>
<proteinExistence type="predicted"/>
<keyword evidence="4" id="KW-1185">Reference proteome</keyword>
<dbReference type="Proteomes" id="UP001204798">
    <property type="component" value="Unassembled WGS sequence"/>
</dbReference>
<feature type="domain" description="DUF1559" evidence="2">
    <location>
        <begin position="34"/>
        <end position="95"/>
    </location>
</feature>